<dbReference type="GO" id="GO:0042802">
    <property type="term" value="F:identical protein binding"/>
    <property type="evidence" value="ECO:0007669"/>
    <property type="project" value="UniProtKB-ARBA"/>
</dbReference>
<dbReference type="FunFam" id="3.60.15.10:FF:000002">
    <property type="entry name" value="Ribonuclease Z"/>
    <property type="match status" value="1"/>
</dbReference>
<dbReference type="GO" id="GO:0008270">
    <property type="term" value="F:zinc ion binding"/>
    <property type="evidence" value="ECO:0007669"/>
    <property type="project" value="UniProtKB-UniRule"/>
</dbReference>
<evidence type="ECO:0000256" key="2">
    <source>
        <dbReference type="ARBA" id="ARBA00012477"/>
    </source>
</evidence>
<proteinExistence type="inferred from homology"/>
<feature type="domain" description="Metallo-beta-lactamase" evidence="11">
    <location>
        <begin position="18"/>
        <end position="267"/>
    </location>
</feature>
<dbReference type="HAMAP" id="MF_01818">
    <property type="entry name" value="RNase_Z_BN"/>
    <property type="match status" value="1"/>
</dbReference>
<comment type="similarity">
    <text evidence="10">Belongs to the RNase Z family.</text>
</comment>
<sequence>MELTFLGTGAGVPSTKRNVSSTALRLDSGEVWLFDCGEATQHQILSSTITLSRLTKIFITHLHGDHIFGLPGLLGSRSFQGGESELKIYGPKGLAHFIDTAVKISGTHLRYPLQIVEIEDGFQVQEQGFTIKVALLEHGIDSFAYRIEEADKTGALNVEKLKSLGVQPGPIYQKLKNGDSITLDNGKVVHAGGVVGPQIKGRHLVYCGDSRFNEKTIDFALNADLLIHEATFSAQMASLAYEYYHSTTEEAARIAKTANVKKLLLNHISSRYQETDMVDLIREARAVFANTDIVEDQMTVHIPITKPSSK</sequence>
<feature type="binding site" evidence="10">
    <location>
        <position position="66"/>
    </location>
    <ligand>
        <name>Zn(2+)</name>
        <dbReference type="ChEBI" id="CHEBI:29105"/>
        <label>2</label>
        <note>catalytic</note>
    </ligand>
</feature>
<evidence type="ECO:0000256" key="5">
    <source>
        <dbReference type="ARBA" id="ARBA00022723"/>
    </source>
</evidence>
<dbReference type="EC" id="3.1.26.11" evidence="2 10"/>
<feature type="binding site" evidence="10">
    <location>
        <position position="267"/>
    </location>
    <ligand>
        <name>Zn(2+)</name>
        <dbReference type="ChEBI" id="CHEBI:29105"/>
        <label>2</label>
        <note>catalytic</note>
    </ligand>
</feature>
<feature type="active site" description="Proton acceptor" evidence="10">
    <location>
        <position position="65"/>
    </location>
</feature>
<evidence type="ECO:0000256" key="10">
    <source>
        <dbReference type="HAMAP-Rule" id="MF_01818"/>
    </source>
</evidence>
<keyword evidence="5 10" id="KW-0479">Metal-binding</keyword>
<comment type="catalytic activity">
    <reaction evidence="10">
        <text>Endonucleolytic cleavage of RNA, removing extra 3' nucleotides from tRNA precursor, generating 3' termini of tRNAs. A 3'-hydroxy group is left at the tRNA terminus and a 5'-phosphoryl group is left at the trailer molecule.</text>
        <dbReference type="EC" id="3.1.26.11"/>
    </reaction>
</comment>
<dbReference type="PANTHER" id="PTHR46018:SF2">
    <property type="entry name" value="ZINC PHOSPHODIESTERASE ELAC PROTEIN 1"/>
    <property type="match status" value="1"/>
</dbReference>
<evidence type="ECO:0000256" key="7">
    <source>
        <dbReference type="ARBA" id="ARBA00022801"/>
    </source>
</evidence>
<comment type="function">
    <text evidence="9 10">Zinc phosphodiesterase, which displays some tRNA 3'-processing endonuclease activity. Probably involved in tRNA maturation, by removing a 3'-trailer from precursor tRNA.</text>
</comment>
<name>A0A845EXB3_9BACL</name>
<evidence type="ECO:0000256" key="8">
    <source>
        <dbReference type="ARBA" id="ARBA00022833"/>
    </source>
</evidence>
<dbReference type="InterPro" id="IPR013471">
    <property type="entry name" value="RNase_Z/BN"/>
</dbReference>
<evidence type="ECO:0000313" key="13">
    <source>
        <dbReference type="Proteomes" id="UP000447833"/>
    </source>
</evidence>
<evidence type="ECO:0000256" key="4">
    <source>
        <dbReference type="ARBA" id="ARBA00022722"/>
    </source>
</evidence>
<keyword evidence="6 10" id="KW-0255">Endonuclease</keyword>
<evidence type="ECO:0000256" key="9">
    <source>
        <dbReference type="ARBA" id="ARBA00057812"/>
    </source>
</evidence>
<evidence type="ECO:0000256" key="1">
    <source>
        <dbReference type="ARBA" id="ARBA00011738"/>
    </source>
</evidence>
<protein>
    <recommendedName>
        <fullName evidence="2 10">Ribonuclease Z</fullName>
        <shortName evidence="10">RNase Z</shortName>
        <ecNumber evidence="2 10">3.1.26.11</ecNumber>
    </recommendedName>
    <alternativeName>
        <fullName evidence="10">tRNA 3 endonuclease</fullName>
    </alternativeName>
    <alternativeName>
        <fullName evidence="10">tRNase Z</fullName>
    </alternativeName>
</protein>
<dbReference type="Pfam" id="PF23023">
    <property type="entry name" value="Anti-Pycsar_Apyc1"/>
    <property type="match status" value="1"/>
</dbReference>
<dbReference type="InterPro" id="IPR036866">
    <property type="entry name" value="RibonucZ/Hydroxyglut_hydro"/>
</dbReference>
<comment type="subunit">
    <text evidence="1 10">Homodimer.</text>
</comment>
<feature type="binding site" evidence="10">
    <location>
        <position position="138"/>
    </location>
    <ligand>
        <name>Zn(2+)</name>
        <dbReference type="ChEBI" id="CHEBI:29105"/>
        <label>1</label>
        <note>catalytic</note>
    </ligand>
</feature>
<comment type="caution">
    <text evidence="12">The sequence shown here is derived from an EMBL/GenBank/DDBJ whole genome shotgun (WGS) entry which is preliminary data.</text>
</comment>
<keyword evidence="8 10" id="KW-0862">Zinc</keyword>
<dbReference type="Gene3D" id="3.60.15.10">
    <property type="entry name" value="Ribonuclease Z/Hydroxyacylglutathione hydrolase-like"/>
    <property type="match status" value="1"/>
</dbReference>
<feature type="binding site" evidence="10">
    <location>
        <position position="209"/>
    </location>
    <ligand>
        <name>Zn(2+)</name>
        <dbReference type="ChEBI" id="CHEBI:29105"/>
        <label>2</label>
        <note>catalytic</note>
    </ligand>
</feature>
<evidence type="ECO:0000313" key="12">
    <source>
        <dbReference type="EMBL" id="MYL63200.1"/>
    </source>
</evidence>
<dbReference type="AlphaFoldDB" id="A0A845EXB3"/>
<dbReference type="PANTHER" id="PTHR46018">
    <property type="entry name" value="ZINC PHOSPHODIESTERASE ELAC PROTEIN 1"/>
    <property type="match status" value="1"/>
</dbReference>
<keyword evidence="4 10" id="KW-0540">Nuclease</keyword>
<evidence type="ECO:0000259" key="11">
    <source>
        <dbReference type="SMART" id="SM00849"/>
    </source>
</evidence>
<feature type="binding site" evidence="10">
    <location>
        <position position="63"/>
    </location>
    <ligand>
        <name>Zn(2+)</name>
        <dbReference type="ChEBI" id="CHEBI:29105"/>
        <label>1</label>
        <note>catalytic</note>
    </ligand>
</feature>
<accession>A0A845EXB3</accession>
<dbReference type="NCBIfam" id="NF000801">
    <property type="entry name" value="PRK00055.1-3"/>
    <property type="match status" value="1"/>
</dbReference>
<keyword evidence="7 10" id="KW-0378">Hydrolase</keyword>
<feature type="binding site" evidence="10">
    <location>
        <position position="209"/>
    </location>
    <ligand>
        <name>Zn(2+)</name>
        <dbReference type="ChEBI" id="CHEBI:29105"/>
        <label>1</label>
        <note>catalytic</note>
    </ligand>
</feature>
<dbReference type="Proteomes" id="UP000447833">
    <property type="component" value="Unassembled WGS sequence"/>
</dbReference>
<reference evidence="12 13" key="1">
    <citation type="submission" date="2019-11" db="EMBL/GenBank/DDBJ databases">
        <title>Genome sequences of 17 halophilic strains isolated from different environments.</title>
        <authorList>
            <person name="Furrow R.E."/>
        </authorList>
    </citation>
    <scope>NUCLEOTIDE SEQUENCE [LARGE SCALE GENOMIC DNA]</scope>
    <source>
        <strain evidence="12 13">22506_14_FS</strain>
    </source>
</reference>
<dbReference type="RefSeq" id="WP_160918857.1">
    <property type="nucleotide sequence ID" value="NZ_WMEY01000002.1"/>
</dbReference>
<dbReference type="InterPro" id="IPR001279">
    <property type="entry name" value="Metallo-B-lactamas"/>
</dbReference>
<gene>
    <name evidence="10 12" type="primary">rnz</name>
    <name evidence="12" type="ORF">GLW07_07505</name>
</gene>
<evidence type="ECO:0000256" key="3">
    <source>
        <dbReference type="ARBA" id="ARBA00022694"/>
    </source>
</evidence>
<keyword evidence="3 10" id="KW-0819">tRNA processing</keyword>
<feature type="binding site" evidence="10">
    <location>
        <position position="65"/>
    </location>
    <ligand>
        <name>Zn(2+)</name>
        <dbReference type="ChEBI" id="CHEBI:29105"/>
        <label>2</label>
        <note>catalytic</note>
    </ligand>
</feature>
<evidence type="ECO:0000256" key="6">
    <source>
        <dbReference type="ARBA" id="ARBA00022759"/>
    </source>
</evidence>
<dbReference type="GO" id="GO:0042781">
    <property type="term" value="F:3'-tRNA processing endoribonuclease activity"/>
    <property type="evidence" value="ECO:0007669"/>
    <property type="project" value="UniProtKB-UniRule"/>
</dbReference>
<dbReference type="SMART" id="SM00849">
    <property type="entry name" value="Lactamase_B"/>
    <property type="match status" value="1"/>
</dbReference>
<organism evidence="12 13">
    <name type="scientific">Guptibacillus hwajinpoensis</name>
    <dbReference type="NCBI Taxonomy" id="208199"/>
    <lineage>
        <taxon>Bacteria</taxon>
        <taxon>Bacillati</taxon>
        <taxon>Bacillota</taxon>
        <taxon>Bacilli</taxon>
        <taxon>Bacillales</taxon>
        <taxon>Guptibacillaceae</taxon>
        <taxon>Guptibacillus</taxon>
    </lineage>
</organism>
<feature type="binding site" evidence="10">
    <location>
        <position position="61"/>
    </location>
    <ligand>
        <name>Zn(2+)</name>
        <dbReference type="ChEBI" id="CHEBI:29105"/>
        <label>1</label>
        <note>catalytic</note>
    </ligand>
</feature>
<dbReference type="NCBIfam" id="TIGR02651">
    <property type="entry name" value="RNase_Z"/>
    <property type="match status" value="1"/>
</dbReference>
<dbReference type="CDD" id="cd07717">
    <property type="entry name" value="RNaseZ_ZiPD-like_MBL-fold"/>
    <property type="match status" value="1"/>
</dbReference>
<dbReference type="EMBL" id="WMEY01000002">
    <property type="protein sequence ID" value="MYL63200.1"/>
    <property type="molecule type" value="Genomic_DNA"/>
</dbReference>
<dbReference type="SUPFAM" id="SSF56281">
    <property type="entry name" value="Metallo-hydrolase/oxidoreductase"/>
    <property type="match status" value="1"/>
</dbReference>
<comment type="cofactor">
    <cofactor evidence="10">
        <name>Zn(2+)</name>
        <dbReference type="ChEBI" id="CHEBI:29105"/>
    </cofactor>
    <text evidence="10">Binds 2 Zn(2+) ions.</text>
</comment>